<protein>
    <recommendedName>
        <fullName evidence="13">Transposase</fullName>
    </recommendedName>
</protein>
<keyword evidence="3" id="KW-0863">Zinc-finger</keyword>
<evidence type="ECO:0000313" key="10">
    <source>
        <dbReference type="EMBL" id="CAF4056036.1"/>
    </source>
</evidence>
<evidence type="ECO:0000313" key="11">
    <source>
        <dbReference type="EMBL" id="CAF4062049.1"/>
    </source>
</evidence>
<sequence>MCAATTNLFPQNKTDIERLIEQNSTSISYEKPKETTRISKCWSNFSQIYVANIKQNFVICDDCKSILVYKSSTGSGCMLAHSRSCQSTKNKSDLPSQQRKINHYYKSPSNKQNQIPKRIKDAITSSCVEFVAQDSRSFKLLEGSGFVHLAKQLFDTGRLLSSTTNIEIEDLLPDPTTISRNIDQMYGYYKEQLIKLCQSMDSFCVTVDFWTESYTGLSYCGLSLNHIDPTFYSQSFLLGCFPYEMENKRALTIRSFVEDILNDFSLKLNEEKFIMSDNEPTMKCTFNLNCKRIDCSDHYINKQLQHAFTSPMIDGEDVNCELAQELFVDVKQIVSNTCFSGAYTMLVVFQDVYDELGKILDSKLFTTYSRVDEDRLRDICEFLFPFDTVIQTLSDSKRPTLHGVVPLIQFLINKCNINNDDKEGLKQLKAFLGKRLDEKWQLSDEHLIATLVHPNLKHFHMSPHLKERAIFLLKQEILKRQEDLSSTCPLAPTNSSVISVSPSSKSCSSITSISNTNSLSTRKKLLLEIFDKQSEVPAKSAVETELEKYLTSTSVLENEEDDDILSYWRQHQHVFPLIASIARVVLAIPASNTSVERLFSSCKNAITDKRTKLGGEKLNKLMFLQKNKNMLKEKYRTNCNETNIYQDPKRKHNSIISNSEPTKKKLKPHDLINNNHNDNEHLVNIESEDDVQQIIY</sequence>
<evidence type="ECO:0000259" key="6">
    <source>
        <dbReference type="Pfam" id="PF05699"/>
    </source>
</evidence>
<evidence type="ECO:0000259" key="7">
    <source>
        <dbReference type="Pfam" id="PF10683"/>
    </source>
</evidence>
<dbReference type="InterPro" id="IPR012337">
    <property type="entry name" value="RNaseH-like_sf"/>
</dbReference>
<dbReference type="PANTHER" id="PTHR46481:SF10">
    <property type="entry name" value="ZINC FINGER BED DOMAIN-CONTAINING PROTEIN 39"/>
    <property type="match status" value="1"/>
</dbReference>
<dbReference type="EMBL" id="CAJNOW010016971">
    <property type="protein sequence ID" value="CAF1653682.1"/>
    <property type="molecule type" value="Genomic_DNA"/>
</dbReference>
<accession>A0A816F1E3</accession>
<dbReference type="OrthoDB" id="10051975at2759"/>
<feature type="domain" description="Hermes trasposase DNA-binding" evidence="7">
    <location>
        <begin position="122"/>
        <end position="177"/>
    </location>
</feature>
<keyword evidence="4" id="KW-0862">Zinc</keyword>
<evidence type="ECO:0000256" key="4">
    <source>
        <dbReference type="ARBA" id="ARBA00022833"/>
    </source>
</evidence>
<evidence type="ECO:0000256" key="2">
    <source>
        <dbReference type="ARBA" id="ARBA00022723"/>
    </source>
</evidence>
<dbReference type="SUPFAM" id="SSF140996">
    <property type="entry name" value="Hermes dimerisation domain"/>
    <property type="match status" value="1"/>
</dbReference>
<dbReference type="EMBL" id="CAJOBH010006431">
    <property type="protein sequence ID" value="CAF4056036.1"/>
    <property type="molecule type" value="Genomic_DNA"/>
</dbReference>
<evidence type="ECO:0000256" key="3">
    <source>
        <dbReference type="ARBA" id="ARBA00022771"/>
    </source>
</evidence>
<evidence type="ECO:0000256" key="5">
    <source>
        <dbReference type="ARBA" id="ARBA00023242"/>
    </source>
</evidence>
<dbReference type="GO" id="GO:0008270">
    <property type="term" value="F:zinc ion binding"/>
    <property type="evidence" value="ECO:0007669"/>
    <property type="project" value="UniProtKB-KW"/>
</dbReference>
<reference evidence="9" key="1">
    <citation type="submission" date="2021-02" db="EMBL/GenBank/DDBJ databases">
        <authorList>
            <person name="Nowell W R."/>
        </authorList>
    </citation>
    <scope>NUCLEOTIDE SEQUENCE</scope>
</reference>
<dbReference type="GO" id="GO:0046983">
    <property type="term" value="F:protein dimerization activity"/>
    <property type="evidence" value="ECO:0007669"/>
    <property type="project" value="InterPro"/>
</dbReference>
<dbReference type="GO" id="GO:0005634">
    <property type="term" value="C:nucleus"/>
    <property type="evidence" value="ECO:0007669"/>
    <property type="project" value="UniProtKB-SubCell"/>
</dbReference>
<evidence type="ECO:0000313" key="9">
    <source>
        <dbReference type="EMBL" id="CAF1653682.1"/>
    </source>
</evidence>
<dbReference type="SMART" id="SM00614">
    <property type="entry name" value="ZnF_BED"/>
    <property type="match status" value="1"/>
</dbReference>
<dbReference type="AlphaFoldDB" id="A0A816F1E3"/>
<dbReference type="Gene3D" id="1.10.10.1070">
    <property type="entry name" value="Zinc finger, BED domain-containing"/>
    <property type="match status" value="1"/>
</dbReference>
<evidence type="ECO:0008006" key="13">
    <source>
        <dbReference type="Google" id="ProtNLM"/>
    </source>
</evidence>
<dbReference type="InterPro" id="IPR008906">
    <property type="entry name" value="HATC_C_dom"/>
</dbReference>
<dbReference type="Pfam" id="PF05699">
    <property type="entry name" value="Dimer_Tnp_hAT"/>
    <property type="match status" value="1"/>
</dbReference>
<comment type="caution">
    <text evidence="9">The sequence shown here is derived from an EMBL/GenBank/DDBJ whole genome shotgun (WGS) entry which is preliminary data.</text>
</comment>
<keyword evidence="2" id="KW-0479">Metal-binding</keyword>
<dbReference type="SUPFAM" id="SSF53098">
    <property type="entry name" value="Ribonuclease H-like"/>
    <property type="match status" value="1"/>
</dbReference>
<dbReference type="Pfam" id="PF10683">
    <property type="entry name" value="DBD_Tnp_Hermes"/>
    <property type="match status" value="1"/>
</dbReference>
<proteinExistence type="predicted"/>
<evidence type="ECO:0000313" key="12">
    <source>
        <dbReference type="Proteomes" id="UP000663834"/>
    </source>
</evidence>
<dbReference type="Proteomes" id="UP000681720">
    <property type="component" value="Unassembled WGS sequence"/>
</dbReference>
<organism evidence="9 12">
    <name type="scientific">Rotaria magnacalcarata</name>
    <dbReference type="NCBI Taxonomy" id="392030"/>
    <lineage>
        <taxon>Eukaryota</taxon>
        <taxon>Metazoa</taxon>
        <taxon>Spiralia</taxon>
        <taxon>Gnathifera</taxon>
        <taxon>Rotifera</taxon>
        <taxon>Eurotatoria</taxon>
        <taxon>Bdelloidea</taxon>
        <taxon>Philodinida</taxon>
        <taxon>Philodinidae</taxon>
        <taxon>Rotaria</taxon>
    </lineage>
</organism>
<dbReference type="Proteomes" id="UP000663855">
    <property type="component" value="Unassembled WGS sequence"/>
</dbReference>
<comment type="subcellular location">
    <subcellularLocation>
        <location evidence="1">Nucleus</location>
    </subcellularLocation>
</comment>
<keyword evidence="5" id="KW-0539">Nucleus</keyword>
<feature type="domain" description="HAT C-terminal dimerisation" evidence="6">
    <location>
        <begin position="545"/>
        <end position="627"/>
    </location>
</feature>
<name>A0A816F1E3_9BILA</name>
<dbReference type="EMBL" id="CAJNOV010010452">
    <property type="protein sequence ID" value="CAF1408076.1"/>
    <property type="molecule type" value="Genomic_DNA"/>
</dbReference>
<dbReference type="InterPro" id="IPR018473">
    <property type="entry name" value="Hermes_transposase_DNA-db"/>
</dbReference>
<dbReference type="EMBL" id="CAJOBJ010006501">
    <property type="protein sequence ID" value="CAF4062049.1"/>
    <property type="molecule type" value="Genomic_DNA"/>
</dbReference>
<dbReference type="InterPro" id="IPR052035">
    <property type="entry name" value="ZnF_BED_domain_contain"/>
</dbReference>
<dbReference type="Proteomes" id="UP000663834">
    <property type="component" value="Unassembled WGS sequence"/>
</dbReference>
<dbReference type="PANTHER" id="PTHR46481">
    <property type="entry name" value="ZINC FINGER BED DOMAIN-CONTAINING PROTEIN 4"/>
    <property type="match status" value="1"/>
</dbReference>
<gene>
    <name evidence="10" type="ORF">BYL167_LOCUS16692</name>
    <name evidence="8" type="ORF">CJN711_LOCUS22371</name>
    <name evidence="11" type="ORF">GIL414_LOCUS15018</name>
    <name evidence="9" type="ORF">KQP761_LOCUS30481</name>
</gene>
<evidence type="ECO:0000313" key="8">
    <source>
        <dbReference type="EMBL" id="CAF1408076.1"/>
    </source>
</evidence>
<evidence type="ECO:0000256" key="1">
    <source>
        <dbReference type="ARBA" id="ARBA00004123"/>
    </source>
</evidence>
<dbReference type="Proteomes" id="UP000681967">
    <property type="component" value="Unassembled WGS sequence"/>
</dbReference>